<organism evidence="3">
    <name type="scientific">bioreactor metagenome</name>
    <dbReference type="NCBI Taxonomy" id="1076179"/>
    <lineage>
        <taxon>unclassified sequences</taxon>
        <taxon>metagenomes</taxon>
        <taxon>ecological metagenomes</taxon>
    </lineage>
</organism>
<comment type="caution">
    <text evidence="3">The sequence shown here is derived from an EMBL/GenBank/DDBJ whole genome shotgun (WGS) entry which is preliminary data.</text>
</comment>
<feature type="compositionally biased region" description="Basic and acidic residues" evidence="1">
    <location>
        <begin position="1"/>
        <end position="29"/>
    </location>
</feature>
<dbReference type="EMBL" id="VSSQ01000207">
    <property type="protein sequence ID" value="MPL85580.1"/>
    <property type="molecule type" value="Genomic_DNA"/>
</dbReference>
<dbReference type="InterPro" id="IPR011256">
    <property type="entry name" value="Reg_factor_effector_dom_sf"/>
</dbReference>
<gene>
    <name evidence="3" type="ORF">SDC9_31550</name>
</gene>
<evidence type="ECO:0000313" key="3">
    <source>
        <dbReference type="EMBL" id="MPL85580.1"/>
    </source>
</evidence>
<name>A0A644V2L9_9ZZZZ</name>
<proteinExistence type="predicted"/>
<dbReference type="Gene3D" id="3.20.80.10">
    <property type="entry name" value="Regulatory factor, effector binding domain"/>
    <property type="match status" value="1"/>
</dbReference>
<protein>
    <recommendedName>
        <fullName evidence="2">GyrI-like small molecule binding domain-containing protein</fullName>
    </recommendedName>
</protein>
<evidence type="ECO:0000259" key="2">
    <source>
        <dbReference type="Pfam" id="PF06445"/>
    </source>
</evidence>
<dbReference type="InterPro" id="IPR029442">
    <property type="entry name" value="GyrI-like"/>
</dbReference>
<dbReference type="SUPFAM" id="SSF55136">
    <property type="entry name" value="Probable bacterial effector-binding domain"/>
    <property type="match status" value="1"/>
</dbReference>
<evidence type="ECO:0000256" key="1">
    <source>
        <dbReference type="SAM" id="MobiDB-lite"/>
    </source>
</evidence>
<dbReference type="AlphaFoldDB" id="A0A644V2L9"/>
<reference evidence="3" key="1">
    <citation type="submission" date="2019-08" db="EMBL/GenBank/DDBJ databases">
        <authorList>
            <person name="Kucharzyk K."/>
            <person name="Murdoch R.W."/>
            <person name="Higgins S."/>
            <person name="Loffler F."/>
        </authorList>
    </citation>
    <scope>NUCLEOTIDE SEQUENCE</scope>
</reference>
<feature type="domain" description="GyrI-like small molecule binding" evidence="2">
    <location>
        <begin position="92"/>
        <end position="279"/>
    </location>
</feature>
<feature type="region of interest" description="Disordered" evidence="1">
    <location>
        <begin position="72"/>
        <end position="91"/>
    </location>
</feature>
<feature type="region of interest" description="Disordered" evidence="1">
    <location>
        <begin position="1"/>
        <end position="46"/>
    </location>
</feature>
<dbReference type="Pfam" id="PF06445">
    <property type="entry name" value="GyrI-like"/>
    <property type="match status" value="1"/>
</dbReference>
<sequence length="281" mass="31566">MNRRDDSGLDAESGRPQRSKSIDLREARRVQVRKSKSNSGSKPKACGIRADSRLVLSKVSTPTKLLLELNPPQHRVTPNKKAFPDLYKPKNQPSALDVPPMTFIMVDGKGNPNDPSGEYPAAVELLYGLSYTIKMNKKGEMRPEGYFEYVVPPLEGLWSLDDSADFKNKEKFLWTSMIRQPEFVTPGVFAGACRTVDAKKNLTSAKARLEVFSEGLCVQCMHIGSFDDEPATLEKINIFIRENGFVPDFAGRRHHEIYLSDPRKTEPGKMKTILRIPVKKA</sequence>
<accession>A0A644V2L9</accession>